<dbReference type="Pfam" id="PF00443">
    <property type="entry name" value="UCH"/>
    <property type="match status" value="1"/>
</dbReference>
<accession>A0A9Q0LSW0</accession>
<dbReference type="OrthoDB" id="289038at2759"/>
<dbReference type="GO" id="GO:0005829">
    <property type="term" value="C:cytosol"/>
    <property type="evidence" value="ECO:0007669"/>
    <property type="project" value="TreeGrafter"/>
</dbReference>
<dbReference type="PANTHER" id="PTHR24006:SF702">
    <property type="entry name" value="UBIQUITIN CARBOXYL-TERMINAL HYDROLASE 47"/>
    <property type="match status" value="1"/>
</dbReference>
<comment type="catalytic activity">
    <reaction evidence="1">
        <text>Thiol-dependent hydrolysis of ester, thioester, amide, peptide and isopeptide bonds formed by the C-terminal Gly of ubiquitin (a 76-residue protein attached to proteins as an intracellular targeting signal).</text>
        <dbReference type="EC" id="3.4.19.12"/>
    </reaction>
</comment>
<evidence type="ECO:0000313" key="4">
    <source>
        <dbReference type="EMBL" id="KAJ5077929.1"/>
    </source>
</evidence>
<protein>
    <recommendedName>
        <fullName evidence="1">Ubiquitin carboxyl-terminal hydrolase</fullName>
        <ecNumber evidence="1">3.4.19.12</ecNumber>
    </recommendedName>
</protein>
<feature type="domain" description="USP" evidence="3">
    <location>
        <begin position="54"/>
        <end position="382"/>
    </location>
</feature>
<evidence type="ECO:0000313" key="5">
    <source>
        <dbReference type="Proteomes" id="UP001149090"/>
    </source>
</evidence>
<comment type="similarity">
    <text evidence="1">Belongs to the peptidase C19 family.</text>
</comment>
<dbReference type="PANTHER" id="PTHR24006">
    <property type="entry name" value="UBIQUITIN CARBOXYL-TERMINAL HYDROLASE"/>
    <property type="match status" value="1"/>
</dbReference>
<dbReference type="InterPro" id="IPR050164">
    <property type="entry name" value="Peptidase_C19"/>
</dbReference>
<sequence>MDDFDSLFGGLDLFNTENNLIEEKTNNKNNNQFKFKNKMKMKKKLYKRKNIDFCGLSNQGGTCYLNSLMQTLFHTLEFRKIVYQYNYNDLHGPIKFCIPYQLQLLFAKLQYSLNGEVKTNSLTKSFGWNEKDSYYQQDVQEFSRVLFDALEKTFINTENSKLSITNLFQGELTSSVQCKICGEISLKKESFLDISLVIENCSTLNDAIINFIQPELLTDDNQYFCEKCNKKVDALKKLGFSKLPEILSIQLKRFTFDIKTMSRIKLNNRVEFNYYLDGDLFLKENIKEKEKGKEKSIDKFMEKPEKNTDNLYELYSILIHRGNSNSGHYFAYIKPNKMDCWYCFNDRKINKIKMNDILKTFGGGVDKKKSSENAYLLMYRKVKKEEEEEDEKDLIYNNLPTNIQEIIQKENEEFLKEYEEYERNLTRISIHYLFKNKQNEITVDQRITIKELTKKIFKKLNLSKNEKTIDCIRLRRYRIDFGIPGGTFEGEEEEMLEKVGIVENTVLFVEIREPNEEFEKIDPNEIILKIRLFNSITEEFDQENNFFISKNETLGKAKEKYLQMNKNQKSKSKIKIKYYGLVDGDEIIVEITDQNNYEESKAIKLYYQKQNTFDILIEYENENEIINFDFRKTLYELKKEISKIFKIDIDKFRIKKSSPIQELKDLNLSLHDLNIFPSTILQIESGIPLTEEEFYFIFYEYDIYSEKMFENEMNFPININWNILELKKEISKKINLENYQSLIIREKEAFKAGKIYSDELLIKDIFSNVNNIHDGKCLIYQIVGKEFENPKKDEILVLIEQYFPERKKMKVDYKTRKEVIFKREMSCINFQKEVANIYNLDQERIQIAKKTGFQNINNYHLLEWEHFKENEIENETICSFFDLNEDGDLIIIKDNSLKENKTKTTRRKSRKSYERELKIYTFFDEKK</sequence>
<dbReference type="PROSITE" id="PS50235">
    <property type="entry name" value="USP_3"/>
    <property type="match status" value="1"/>
</dbReference>
<dbReference type="PROSITE" id="PS00972">
    <property type="entry name" value="USP_1"/>
    <property type="match status" value="1"/>
</dbReference>
<dbReference type="SUPFAM" id="SSF54001">
    <property type="entry name" value="Cysteine proteinases"/>
    <property type="match status" value="1"/>
</dbReference>
<keyword evidence="1" id="KW-0645">Protease</keyword>
<dbReference type="GO" id="GO:0005634">
    <property type="term" value="C:nucleus"/>
    <property type="evidence" value="ECO:0007669"/>
    <property type="project" value="TreeGrafter"/>
</dbReference>
<dbReference type="AlphaFoldDB" id="A0A9Q0LSW0"/>
<dbReference type="GO" id="GO:0016579">
    <property type="term" value="P:protein deubiquitination"/>
    <property type="evidence" value="ECO:0007669"/>
    <property type="project" value="InterPro"/>
</dbReference>
<dbReference type="InterPro" id="IPR028889">
    <property type="entry name" value="USP"/>
</dbReference>
<dbReference type="PROSITE" id="PS00973">
    <property type="entry name" value="USP_2"/>
    <property type="match status" value="1"/>
</dbReference>
<dbReference type="EMBL" id="JAPDFW010000056">
    <property type="protein sequence ID" value="KAJ5077929.1"/>
    <property type="molecule type" value="Genomic_DNA"/>
</dbReference>
<gene>
    <name evidence="4" type="ORF">M0811_05619</name>
</gene>
<dbReference type="OMA" id="ENETLQC"/>
<keyword evidence="5" id="KW-1185">Reference proteome</keyword>
<dbReference type="GO" id="GO:0006508">
    <property type="term" value="P:proteolysis"/>
    <property type="evidence" value="ECO:0007669"/>
    <property type="project" value="UniProtKB-KW"/>
</dbReference>
<dbReference type="EC" id="3.4.19.12" evidence="1"/>
<dbReference type="InterPro" id="IPR001394">
    <property type="entry name" value="Peptidase_C19_UCH"/>
</dbReference>
<keyword evidence="1" id="KW-0833">Ubl conjugation pathway</keyword>
<evidence type="ECO:0000256" key="2">
    <source>
        <dbReference type="SAM" id="Coils"/>
    </source>
</evidence>
<feature type="coiled-coil region" evidence="2">
    <location>
        <begin position="404"/>
        <end position="431"/>
    </location>
</feature>
<keyword evidence="1" id="KW-0788">Thiol protease</keyword>
<dbReference type="InterPro" id="IPR038765">
    <property type="entry name" value="Papain-like_cys_pep_sf"/>
</dbReference>
<reference evidence="4" key="1">
    <citation type="submission" date="2022-10" db="EMBL/GenBank/DDBJ databases">
        <title>Novel sulphate-reducing endosymbionts in the free-living metamonad Anaeramoeba.</title>
        <authorList>
            <person name="Jerlstrom-Hultqvist J."/>
            <person name="Cepicka I."/>
            <person name="Gallot-Lavallee L."/>
            <person name="Salas-Leiva D."/>
            <person name="Curtis B.A."/>
            <person name="Zahonova K."/>
            <person name="Pipaliya S."/>
            <person name="Dacks J."/>
            <person name="Roger A.J."/>
        </authorList>
    </citation>
    <scope>NUCLEOTIDE SEQUENCE</scope>
    <source>
        <strain evidence="4">BMAN</strain>
    </source>
</reference>
<keyword evidence="1 4" id="KW-0378">Hydrolase</keyword>
<keyword evidence="2" id="KW-0175">Coiled coil</keyword>
<dbReference type="Gene3D" id="3.90.70.10">
    <property type="entry name" value="Cysteine proteinases"/>
    <property type="match status" value="1"/>
</dbReference>
<dbReference type="GO" id="GO:0004843">
    <property type="term" value="F:cysteine-type deubiquitinase activity"/>
    <property type="evidence" value="ECO:0007669"/>
    <property type="project" value="UniProtKB-UniRule"/>
</dbReference>
<proteinExistence type="inferred from homology"/>
<dbReference type="Proteomes" id="UP001149090">
    <property type="component" value="Unassembled WGS sequence"/>
</dbReference>
<organism evidence="4 5">
    <name type="scientific">Anaeramoeba ignava</name>
    <name type="common">Anaerobic marine amoeba</name>
    <dbReference type="NCBI Taxonomy" id="1746090"/>
    <lineage>
        <taxon>Eukaryota</taxon>
        <taxon>Metamonada</taxon>
        <taxon>Anaeramoebidae</taxon>
        <taxon>Anaeramoeba</taxon>
    </lineage>
</organism>
<evidence type="ECO:0000259" key="3">
    <source>
        <dbReference type="PROSITE" id="PS50235"/>
    </source>
</evidence>
<comment type="caution">
    <text evidence="4">The sequence shown here is derived from an EMBL/GenBank/DDBJ whole genome shotgun (WGS) entry which is preliminary data.</text>
</comment>
<name>A0A9Q0LSW0_ANAIG</name>
<evidence type="ECO:0000256" key="1">
    <source>
        <dbReference type="RuleBase" id="RU366025"/>
    </source>
</evidence>
<dbReference type="InterPro" id="IPR018200">
    <property type="entry name" value="USP_CS"/>
</dbReference>